<feature type="active site" evidence="9">
    <location>
        <position position="113"/>
    </location>
</feature>
<dbReference type="EC" id="3.4.23.36" evidence="9"/>
<keyword evidence="3 9" id="KW-0645">Protease</keyword>
<organism evidence="11 12">
    <name type="scientific">Herbinix hemicellulosilytica</name>
    <dbReference type="NCBI Taxonomy" id="1564487"/>
    <lineage>
        <taxon>Bacteria</taxon>
        <taxon>Bacillati</taxon>
        <taxon>Bacillota</taxon>
        <taxon>Clostridia</taxon>
        <taxon>Lachnospirales</taxon>
        <taxon>Lachnospiraceae</taxon>
        <taxon>Herbinix</taxon>
    </lineage>
</organism>
<comment type="subcellular location">
    <subcellularLocation>
        <location evidence="9">Cell membrane</location>
        <topology evidence="9">Multi-pass membrane protein</topology>
    </subcellularLocation>
</comment>
<protein>
    <recommendedName>
        <fullName evidence="9">Lipoprotein signal peptidase</fullName>
        <ecNumber evidence="9">3.4.23.36</ecNumber>
    </recommendedName>
    <alternativeName>
        <fullName evidence="9">Prolipoprotein signal peptidase</fullName>
    </alternativeName>
    <alternativeName>
        <fullName evidence="9">Signal peptidase II</fullName>
        <shortName evidence="9">SPase II</shortName>
    </alternativeName>
</protein>
<dbReference type="GO" id="GO:0004190">
    <property type="term" value="F:aspartic-type endopeptidase activity"/>
    <property type="evidence" value="ECO:0007669"/>
    <property type="project" value="UniProtKB-UniRule"/>
</dbReference>
<evidence type="ECO:0000256" key="1">
    <source>
        <dbReference type="ARBA" id="ARBA00006139"/>
    </source>
</evidence>
<evidence type="ECO:0000313" key="12">
    <source>
        <dbReference type="Proteomes" id="UP000236497"/>
    </source>
</evidence>
<comment type="similarity">
    <text evidence="1 9 10">Belongs to the peptidase A8 family.</text>
</comment>
<feature type="transmembrane region" description="Helical" evidence="9">
    <location>
        <begin position="59"/>
        <end position="79"/>
    </location>
</feature>
<proteinExistence type="inferred from homology"/>
<name>A0A0H5SK80_HERHM</name>
<dbReference type="AlphaFoldDB" id="A0A0H5SK80"/>
<sequence length="164" mass="18497">MIYILIALVIFLLDWNIKNYIEKNFNAGEKKELLKGKITVLKQYNQGFSFSILKDKAKYVKNISAFVFGILLLVYLIVLPQKNKTLKKIGMSLCLGGAASNVTDRIKRGYVIDYFSINVKPIKNLVFNLADIFIFIGCFITMLSSKPGNSEKCSVTENDGLPEL</sequence>
<accession>A0A0H5SK80</accession>
<evidence type="ECO:0000256" key="4">
    <source>
        <dbReference type="ARBA" id="ARBA00022692"/>
    </source>
</evidence>
<feature type="transmembrane region" description="Helical" evidence="9">
    <location>
        <begin position="125"/>
        <end position="144"/>
    </location>
</feature>
<comment type="function">
    <text evidence="9">This protein specifically catalyzes the removal of signal peptides from prolipoproteins.</text>
</comment>
<evidence type="ECO:0000256" key="10">
    <source>
        <dbReference type="RuleBase" id="RU004181"/>
    </source>
</evidence>
<keyword evidence="5 9" id="KW-0064">Aspartyl protease</keyword>
<keyword evidence="12" id="KW-1185">Reference proteome</keyword>
<comment type="pathway">
    <text evidence="9">Protein modification; lipoprotein biosynthesis (signal peptide cleavage).</text>
</comment>
<dbReference type="EMBL" id="CVTD020000023">
    <property type="protein sequence ID" value="CRZ35186.1"/>
    <property type="molecule type" value="Genomic_DNA"/>
</dbReference>
<dbReference type="Pfam" id="PF01252">
    <property type="entry name" value="Peptidase_A8"/>
    <property type="match status" value="1"/>
</dbReference>
<feature type="active site" evidence="9">
    <location>
        <position position="131"/>
    </location>
</feature>
<dbReference type="InterPro" id="IPR001872">
    <property type="entry name" value="Peptidase_A8"/>
</dbReference>
<evidence type="ECO:0000256" key="9">
    <source>
        <dbReference type="HAMAP-Rule" id="MF_00161"/>
    </source>
</evidence>
<keyword evidence="8 9" id="KW-0472">Membrane</keyword>
<gene>
    <name evidence="9" type="primary">lspA</name>
    <name evidence="11" type="ORF">HHT355_1988</name>
</gene>
<evidence type="ECO:0000256" key="2">
    <source>
        <dbReference type="ARBA" id="ARBA00022475"/>
    </source>
</evidence>
<keyword evidence="4 9" id="KW-0812">Transmembrane</keyword>
<dbReference type="GO" id="GO:0005886">
    <property type="term" value="C:plasma membrane"/>
    <property type="evidence" value="ECO:0007669"/>
    <property type="project" value="UniProtKB-SubCell"/>
</dbReference>
<dbReference type="PANTHER" id="PTHR33695">
    <property type="entry name" value="LIPOPROTEIN SIGNAL PEPTIDASE"/>
    <property type="match status" value="1"/>
</dbReference>
<comment type="catalytic activity">
    <reaction evidence="9">
        <text>Release of signal peptides from bacterial membrane prolipoproteins. Hydrolyzes -Xaa-Yaa-Zaa-|-(S,diacylglyceryl)Cys-, in which Xaa is hydrophobic (preferably Leu), and Yaa (Ala or Ser) and Zaa (Gly or Ala) have small, neutral side chains.</text>
        <dbReference type="EC" id="3.4.23.36"/>
    </reaction>
</comment>
<dbReference type="PRINTS" id="PR00781">
    <property type="entry name" value="LIPOSIGPTASE"/>
</dbReference>
<evidence type="ECO:0000313" key="11">
    <source>
        <dbReference type="EMBL" id="CRZ35186.1"/>
    </source>
</evidence>
<dbReference type="Proteomes" id="UP000236497">
    <property type="component" value="Unassembled WGS sequence"/>
</dbReference>
<keyword evidence="7 9" id="KW-1133">Transmembrane helix</keyword>
<dbReference type="UniPathway" id="UPA00665"/>
<keyword evidence="6 9" id="KW-0378">Hydrolase</keyword>
<dbReference type="HAMAP" id="MF_00161">
    <property type="entry name" value="LspA"/>
    <property type="match status" value="1"/>
</dbReference>
<dbReference type="GO" id="GO:0006508">
    <property type="term" value="P:proteolysis"/>
    <property type="evidence" value="ECO:0007669"/>
    <property type="project" value="UniProtKB-KW"/>
</dbReference>
<comment type="caution">
    <text evidence="9">Lacks conserved residue(s) required for the propagation of feature annotation.</text>
</comment>
<dbReference type="RefSeq" id="WP_158245952.1">
    <property type="nucleotide sequence ID" value="NZ_CVTD020000023.1"/>
</dbReference>
<dbReference type="NCBIfam" id="TIGR00077">
    <property type="entry name" value="lspA"/>
    <property type="match status" value="1"/>
</dbReference>
<evidence type="ECO:0000256" key="7">
    <source>
        <dbReference type="ARBA" id="ARBA00022989"/>
    </source>
</evidence>
<evidence type="ECO:0000256" key="3">
    <source>
        <dbReference type="ARBA" id="ARBA00022670"/>
    </source>
</evidence>
<evidence type="ECO:0000256" key="5">
    <source>
        <dbReference type="ARBA" id="ARBA00022750"/>
    </source>
</evidence>
<evidence type="ECO:0000256" key="6">
    <source>
        <dbReference type="ARBA" id="ARBA00022801"/>
    </source>
</evidence>
<evidence type="ECO:0000256" key="8">
    <source>
        <dbReference type="ARBA" id="ARBA00023136"/>
    </source>
</evidence>
<reference evidence="11 12" key="1">
    <citation type="submission" date="2015-06" db="EMBL/GenBank/DDBJ databases">
        <authorList>
            <person name="Wibberg Daniel"/>
        </authorList>
    </citation>
    <scope>NUCLEOTIDE SEQUENCE [LARGE SCALE GENOMIC DNA]</scope>
    <source>
        <strain evidence="11 12">T3/55T</strain>
    </source>
</reference>
<dbReference type="PANTHER" id="PTHR33695:SF1">
    <property type="entry name" value="LIPOPROTEIN SIGNAL PEPTIDASE"/>
    <property type="match status" value="1"/>
</dbReference>
<keyword evidence="2 9" id="KW-1003">Cell membrane</keyword>